<evidence type="ECO:0000256" key="9">
    <source>
        <dbReference type="ARBA" id="ARBA00022989"/>
    </source>
</evidence>
<evidence type="ECO:0000256" key="7">
    <source>
        <dbReference type="ARBA" id="ARBA00022829"/>
    </source>
</evidence>
<dbReference type="SMART" id="SM00843">
    <property type="entry name" value="Ftsk_gamma"/>
    <property type="match status" value="1"/>
</dbReference>
<dbReference type="InterPro" id="IPR036388">
    <property type="entry name" value="WH-like_DNA-bd_sf"/>
</dbReference>
<feature type="region of interest" description="Disordered" evidence="15">
    <location>
        <begin position="1"/>
        <end position="86"/>
    </location>
</feature>
<keyword evidence="10" id="KW-0238">DNA-binding</keyword>
<evidence type="ECO:0000313" key="19">
    <source>
        <dbReference type="Proteomes" id="UP000255233"/>
    </source>
</evidence>
<keyword evidence="6 13" id="KW-0547">Nucleotide-binding</keyword>
<keyword evidence="11 16" id="KW-0472">Membrane</keyword>
<dbReference type="PANTHER" id="PTHR22683">
    <property type="entry name" value="SPORULATION PROTEIN RELATED"/>
    <property type="match status" value="1"/>
</dbReference>
<dbReference type="EMBL" id="UGVL01000001">
    <property type="protein sequence ID" value="SUE34687.1"/>
    <property type="molecule type" value="Genomic_DNA"/>
</dbReference>
<gene>
    <name evidence="18" type="primary">spoIIIE</name>
    <name evidence="18" type="ORF">NCTC11190_01920</name>
</gene>
<evidence type="ECO:0000256" key="12">
    <source>
        <dbReference type="ARBA" id="ARBA00023306"/>
    </source>
</evidence>
<dbReference type="InterPro" id="IPR036390">
    <property type="entry name" value="WH_DNA-bd_sf"/>
</dbReference>
<dbReference type="Pfam" id="PF13491">
    <property type="entry name" value="FtsK_4TM"/>
    <property type="match status" value="1"/>
</dbReference>
<evidence type="ECO:0000313" key="18">
    <source>
        <dbReference type="EMBL" id="SUE34687.1"/>
    </source>
</evidence>
<feature type="region of interest" description="Disordered" evidence="15">
    <location>
        <begin position="476"/>
        <end position="515"/>
    </location>
</feature>
<evidence type="ECO:0000256" key="5">
    <source>
        <dbReference type="ARBA" id="ARBA00022692"/>
    </source>
</evidence>
<protein>
    <submittedName>
        <fullName evidence="18">Stage III sporulation protein E</fullName>
    </submittedName>
</protein>
<dbReference type="SUPFAM" id="SSF52540">
    <property type="entry name" value="P-loop containing nucleoside triphosphate hydrolases"/>
    <property type="match status" value="1"/>
</dbReference>
<dbReference type="PROSITE" id="PS50901">
    <property type="entry name" value="FTSK"/>
    <property type="match status" value="1"/>
</dbReference>
<dbReference type="GO" id="GO:0007059">
    <property type="term" value="P:chromosome segregation"/>
    <property type="evidence" value="ECO:0007669"/>
    <property type="project" value="UniProtKB-KW"/>
</dbReference>
<keyword evidence="12" id="KW-0131">Cell cycle</keyword>
<feature type="compositionally biased region" description="Low complexity" evidence="15">
    <location>
        <begin position="323"/>
        <end position="342"/>
    </location>
</feature>
<dbReference type="PANTHER" id="PTHR22683:SF41">
    <property type="entry name" value="DNA TRANSLOCASE FTSK"/>
    <property type="match status" value="1"/>
</dbReference>
<dbReference type="InterPro" id="IPR025199">
    <property type="entry name" value="FtsK_4TM"/>
</dbReference>
<dbReference type="InterPro" id="IPR018541">
    <property type="entry name" value="Ftsk_gamma"/>
</dbReference>
<feature type="compositionally biased region" description="Basic and acidic residues" evidence="15">
    <location>
        <begin position="31"/>
        <end position="50"/>
    </location>
</feature>
<evidence type="ECO:0000256" key="15">
    <source>
        <dbReference type="SAM" id="MobiDB-lite"/>
    </source>
</evidence>
<dbReference type="InterPro" id="IPR002543">
    <property type="entry name" value="FtsK_dom"/>
</dbReference>
<evidence type="ECO:0000256" key="14">
    <source>
        <dbReference type="SAM" id="Coils"/>
    </source>
</evidence>
<keyword evidence="3" id="KW-1003">Cell membrane</keyword>
<reference evidence="18 19" key="1">
    <citation type="submission" date="2018-06" db="EMBL/GenBank/DDBJ databases">
        <authorList>
            <consortium name="Pathogen Informatics"/>
            <person name="Doyle S."/>
        </authorList>
    </citation>
    <scope>NUCLEOTIDE SEQUENCE [LARGE SCALE GENOMIC DNA]</scope>
    <source>
        <strain evidence="18 19">NCTC11190</strain>
    </source>
</reference>
<feature type="region of interest" description="Disordered" evidence="15">
    <location>
        <begin position="309"/>
        <end position="369"/>
    </location>
</feature>
<evidence type="ECO:0000256" key="16">
    <source>
        <dbReference type="SAM" id="Phobius"/>
    </source>
</evidence>
<feature type="compositionally biased region" description="Low complexity" evidence="15">
    <location>
        <begin position="51"/>
        <end position="63"/>
    </location>
</feature>
<evidence type="ECO:0000256" key="2">
    <source>
        <dbReference type="ARBA" id="ARBA00006474"/>
    </source>
</evidence>
<dbReference type="Gene3D" id="1.10.10.10">
    <property type="entry name" value="Winged helix-like DNA-binding domain superfamily/Winged helix DNA-binding domain"/>
    <property type="match status" value="1"/>
</dbReference>
<keyword evidence="8 13" id="KW-0067">ATP-binding</keyword>
<keyword evidence="7" id="KW-0159">Chromosome partition</keyword>
<comment type="similarity">
    <text evidence="2">Belongs to the FtsK/SpoIIIE/SftA family.</text>
</comment>
<evidence type="ECO:0000256" key="11">
    <source>
        <dbReference type="ARBA" id="ARBA00023136"/>
    </source>
</evidence>
<organism evidence="18 19">
    <name type="scientific">Rikenella microfusus</name>
    <dbReference type="NCBI Taxonomy" id="28139"/>
    <lineage>
        <taxon>Bacteria</taxon>
        <taxon>Pseudomonadati</taxon>
        <taxon>Bacteroidota</taxon>
        <taxon>Bacteroidia</taxon>
        <taxon>Bacteroidales</taxon>
        <taxon>Rikenellaceae</taxon>
        <taxon>Rikenella</taxon>
    </lineage>
</organism>
<sequence length="1038" mass="114511">MQDRRTARASGPTPSRPAPRRAPTAKTAVSRPDRLRTDRVQRVASRRPDTTDAAAGRRAGGTTPPAPRRSPRPVPPSRKPAPLPEEEGTTDQYIWLSLILLFLAGYLAVSTVSYLIYWDVDQNIATWGNLFTDIRQDAMNWGGRIGAILSDSIVGRWFGIFGELLPLIVFFIAIKLLKLKSLRLRRAIRSTILLMIVGSIAAGHFFGPDPHVFGSGWGGTHGVLIARWLDAMIGYEGTSLLVIAAFCGTLYYANSLLIRSWAAGLRAYNRRKTEERRTRRELEHLEAQEKILRMRAAMEQKRQELALQETALPGPAEPERPDAATPAETTETLSDTPAEPDAAPVPVPKPVVLPAPEPTGITGQALPDTACPEPADRARLVQNYNGSWGYLIGYDEWSQPIIYSFDREAYYYNYYGQAAAEPNTTRLPESDESEEEADDIPFTLETRPATPVAQESAPSAMPVGEPQFAAREPVVQPAVPSHTGTAVPPDDTFDAPQPAPSRPPVQTFAPQEDDPGFIVEQPEEEQVDDEVINSSDLYDPTLELSHYRKPPVELLDDHTKRVIVTDEELVENKNRIVTTLENFGIRIDTIEATIGPTVTLYEIVPAPGVRISKIKNLEDDIALSLSALGIRIIAPIPGKGTVGIEVPNKDKEVVSMYSVIKSPKFHDSRADLPVALGKTIQNETFVFDLAKMPHLLVAGATGQGKSVGLNAIIASLLYKKHPAELKFILVDPKKVELTLYSKLEKHFLAKMPSEEEAIITDTQKVIYTLNSLCIEMDARYDLLKAAKVRNIKEYNEKFINRRLNPEKGHRYLPYFVVIVDEFADLIMTAGREIETPIARIAQLARAVGIHLIIATQRPTTNIITGVIKANFPARIAFRVTSMIDSRTILDQPGANQLVGRGDMLISTGNETTRVQCAFIDTPEVERITDHIEHQQGYPSAYELPEYTPEGEEPSAAGGDVLAKRDSLFEEVARYVVANQQGSASTIQRKFSIGFNRAGRLIDQLEAAGIVGHSEGGGKPRQVLVTDPMSLEMILDNLS</sequence>
<evidence type="ECO:0000256" key="13">
    <source>
        <dbReference type="PROSITE-ProRule" id="PRU00289"/>
    </source>
</evidence>
<dbReference type="InterPro" id="IPR027417">
    <property type="entry name" value="P-loop_NTPase"/>
</dbReference>
<keyword evidence="19" id="KW-1185">Reference proteome</keyword>
<dbReference type="GO" id="GO:0051301">
    <property type="term" value="P:cell division"/>
    <property type="evidence" value="ECO:0007669"/>
    <property type="project" value="UniProtKB-KW"/>
</dbReference>
<keyword evidence="5 16" id="KW-0812">Transmembrane</keyword>
<dbReference type="Gene3D" id="3.40.50.300">
    <property type="entry name" value="P-loop containing nucleotide triphosphate hydrolases"/>
    <property type="match status" value="1"/>
</dbReference>
<evidence type="ECO:0000256" key="1">
    <source>
        <dbReference type="ARBA" id="ARBA00004651"/>
    </source>
</evidence>
<proteinExistence type="inferred from homology"/>
<feature type="transmembrane region" description="Helical" evidence="16">
    <location>
        <begin position="188"/>
        <end position="207"/>
    </location>
</feature>
<dbReference type="Gene3D" id="3.30.980.40">
    <property type="match status" value="1"/>
</dbReference>
<name>A0A379MV03_9BACT</name>
<evidence type="ECO:0000256" key="6">
    <source>
        <dbReference type="ARBA" id="ARBA00022741"/>
    </source>
</evidence>
<evidence type="ECO:0000256" key="8">
    <source>
        <dbReference type="ARBA" id="ARBA00022840"/>
    </source>
</evidence>
<dbReference type="Pfam" id="PF17854">
    <property type="entry name" value="FtsK_alpha"/>
    <property type="match status" value="1"/>
</dbReference>
<evidence type="ECO:0000256" key="4">
    <source>
        <dbReference type="ARBA" id="ARBA00022618"/>
    </source>
</evidence>
<keyword evidence="9 16" id="KW-1133">Transmembrane helix</keyword>
<comment type="subcellular location">
    <subcellularLocation>
        <location evidence="1">Cell membrane</location>
        <topology evidence="1">Multi-pass membrane protein</topology>
    </subcellularLocation>
</comment>
<feature type="coiled-coil region" evidence="14">
    <location>
        <begin position="265"/>
        <end position="304"/>
    </location>
</feature>
<evidence type="ECO:0000259" key="17">
    <source>
        <dbReference type="PROSITE" id="PS50901"/>
    </source>
</evidence>
<dbReference type="InterPro" id="IPR050206">
    <property type="entry name" value="FtsK/SpoIIIE/SftA"/>
</dbReference>
<feature type="binding site" evidence="13">
    <location>
        <begin position="699"/>
        <end position="706"/>
    </location>
    <ligand>
        <name>ATP</name>
        <dbReference type="ChEBI" id="CHEBI:30616"/>
    </ligand>
</feature>
<keyword evidence="4" id="KW-0132">Cell division</keyword>
<keyword evidence="14" id="KW-0175">Coiled coil</keyword>
<evidence type="ECO:0000256" key="10">
    <source>
        <dbReference type="ARBA" id="ARBA00023125"/>
    </source>
</evidence>
<feature type="compositionally biased region" description="Pro residues" evidence="15">
    <location>
        <begin position="343"/>
        <end position="357"/>
    </location>
</feature>
<dbReference type="GO" id="GO:0005524">
    <property type="term" value="F:ATP binding"/>
    <property type="evidence" value="ECO:0007669"/>
    <property type="project" value="UniProtKB-UniRule"/>
</dbReference>
<dbReference type="GO" id="GO:0005886">
    <property type="term" value="C:plasma membrane"/>
    <property type="evidence" value="ECO:0007669"/>
    <property type="project" value="UniProtKB-SubCell"/>
</dbReference>
<feature type="transmembrane region" description="Helical" evidence="16">
    <location>
        <begin position="93"/>
        <end position="117"/>
    </location>
</feature>
<dbReference type="Proteomes" id="UP000255233">
    <property type="component" value="Unassembled WGS sequence"/>
</dbReference>
<dbReference type="AlphaFoldDB" id="A0A379MV03"/>
<feature type="transmembrane region" description="Helical" evidence="16">
    <location>
        <begin position="157"/>
        <end position="176"/>
    </location>
</feature>
<evidence type="ECO:0000256" key="3">
    <source>
        <dbReference type="ARBA" id="ARBA00022475"/>
    </source>
</evidence>
<dbReference type="SUPFAM" id="SSF46785">
    <property type="entry name" value="Winged helix' DNA-binding domain"/>
    <property type="match status" value="1"/>
</dbReference>
<feature type="compositionally biased region" description="Pro residues" evidence="15">
    <location>
        <begin position="64"/>
        <end position="83"/>
    </location>
</feature>
<dbReference type="Pfam" id="PF09397">
    <property type="entry name" value="FtsK_gamma"/>
    <property type="match status" value="1"/>
</dbReference>
<accession>A0A379MV03</accession>
<dbReference type="GO" id="GO:0003677">
    <property type="term" value="F:DNA binding"/>
    <property type="evidence" value="ECO:0007669"/>
    <property type="project" value="UniProtKB-KW"/>
</dbReference>
<dbReference type="InterPro" id="IPR041027">
    <property type="entry name" value="FtsK_alpha"/>
</dbReference>
<dbReference type="STRING" id="880526.GCA_000427365_01898"/>
<dbReference type="CDD" id="cd01127">
    <property type="entry name" value="TrwB_TraG_TraD_VirD4"/>
    <property type="match status" value="1"/>
</dbReference>
<feature type="domain" description="FtsK" evidence="17">
    <location>
        <begin position="682"/>
        <end position="886"/>
    </location>
</feature>
<dbReference type="Pfam" id="PF01580">
    <property type="entry name" value="FtsK_SpoIIIE"/>
    <property type="match status" value="1"/>
</dbReference>